<dbReference type="RefSeq" id="WP_408083161.1">
    <property type="nucleotide sequence ID" value="NZ_JBELPZ010000001.1"/>
</dbReference>
<keyword evidence="1" id="KW-0732">Signal</keyword>
<protein>
    <recommendedName>
        <fullName evidence="4">Lipocalin-like domain-containing protein</fullName>
    </recommendedName>
</protein>
<evidence type="ECO:0000313" key="2">
    <source>
        <dbReference type="EMBL" id="MFL9842933.1"/>
    </source>
</evidence>
<gene>
    <name evidence="2" type="ORF">ABS766_00745</name>
</gene>
<evidence type="ECO:0008006" key="4">
    <source>
        <dbReference type="Google" id="ProtNLM"/>
    </source>
</evidence>
<keyword evidence="3" id="KW-1185">Reference proteome</keyword>
<sequence length="153" mass="17094">MKKIFLVLLTLGCFTACSDDDNNDVDNGLHNPYTGTVNGDWRTKQISTSDYIITSNCENDIIAEANYYYSFNADGSVDVYNYCDNNGDIHNQIPLTTGTYQTTGNVFTITIAGQEGKAHMVDYLDEYNALELRFDIGSSGLFYGYDITIEQQP</sequence>
<proteinExistence type="predicted"/>
<evidence type="ECO:0000313" key="3">
    <source>
        <dbReference type="Proteomes" id="UP001629156"/>
    </source>
</evidence>
<comment type="caution">
    <text evidence="2">The sequence shown here is derived from an EMBL/GenBank/DDBJ whole genome shotgun (WGS) entry which is preliminary data.</text>
</comment>
<dbReference type="EMBL" id="JBELPZ010000001">
    <property type="protein sequence ID" value="MFL9842933.1"/>
    <property type="molecule type" value="Genomic_DNA"/>
</dbReference>
<organism evidence="2 3">
    <name type="scientific">Flavobacterium rhizosphaerae</name>
    <dbReference type="NCBI Taxonomy" id="3163298"/>
    <lineage>
        <taxon>Bacteria</taxon>
        <taxon>Pseudomonadati</taxon>
        <taxon>Bacteroidota</taxon>
        <taxon>Flavobacteriia</taxon>
        <taxon>Flavobacteriales</taxon>
        <taxon>Flavobacteriaceae</taxon>
        <taxon>Flavobacterium</taxon>
    </lineage>
</organism>
<feature type="chain" id="PRO_5045105933" description="Lipocalin-like domain-containing protein" evidence="1">
    <location>
        <begin position="19"/>
        <end position="153"/>
    </location>
</feature>
<feature type="signal peptide" evidence="1">
    <location>
        <begin position="1"/>
        <end position="18"/>
    </location>
</feature>
<reference evidence="2 3" key="1">
    <citation type="submission" date="2024-06" db="EMBL/GenBank/DDBJ databases">
        <authorList>
            <person name="Kaempfer P."/>
            <person name="Viver T."/>
        </authorList>
    </citation>
    <scope>NUCLEOTIDE SEQUENCE [LARGE SCALE GENOMIC DNA]</scope>
    <source>
        <strain evidence="2 3">ST-119</strain>
    </source>
</reference>
<dbReference type="Proteomes" id="UP001629156">
    <property type="component" value="Unassembled WGS sequence"/>
</dbReference>
<evidence type="ECO:0000256" key="1">
    <source>
        <dbReference type="SAM" id="SignalP"/>
    </source>
</evidence>
<accession>A0ABW8YS21</accession>
<name>A0ABW8YS21_9FLAO</name>